<dbReference type="InterPro" id="IPR001611">
    <property type="entry name" value="Leu-rich_rpt"/>
</dbReference>
<dbReference type="Proteomes" id="UP001642464">
    <property type="component" value="Unassembled WGS sequence"/>
</dbReference>
<feature type="domain" description="DUF4116" evidence="1">
    <location>
        <begin position="229"/>
        <end position="274"/>
    </location>
</feature>
<reference evidence="2 3" key="1">
    <citation type="submission" date="2024-02" db="EMBL/GenBank/DDBJ databases">
        <authorList>
            <person name="Chen Y."/>
            <person name="Shah S."/>
            <person name="Dougan E. K."/>
            <person name="Thang M."/>
            <person name="Chan C."/>
        </authorList>
    </citation>
    <scope>NUCLEOTIDE SEQUENCE [LARGE SCALE GENOMIC DNA]</scope>
</reference>
<gene>
    <name evidence="2" type="ORF">SCF082_LOCUS10958</name>
</gene>
<evidence type="ECO:0000313" key="2">
    <source>
        <dbReference type="EMBL" id="CAK9011112.1"/>
    </source>
</evidence>
<dbReference type="InterPro" id="IPR025197">
    <property type="entry name" value="DUF4116"/>
</dbReference>
<evidence type="ECO:0000259" key="1">
    <source>
        <dbReference type="Pfam" id="PF13475"/>
    </source>
</evidence>
<dbReference type="SUPFAM" id="SSF52047">
    <property type="entry name" value="RNI-like"/>
    <property type="match status" value="1"/>
</dbReference>
<proteinExistence type="predicted"/>
<feature type="domain" description="DUF4116" evidence="1">
    <location>
        <begin position="278"/>
        <end position="326"/>
    </location>
</feature>
<dbReference type="Gene3D" id="3.80.10.10">
    <property type="entry name" value="Ribonuclease Inhibitor"/>
    <property type="match status" value="1"/>
</dbReference>
<sequence length="449" mass="48553">MAEAGDDILSGMTFRFYLRHHGGVEALVESSVRTEAQSSNLKVLDLAWNALHGEAAEALLEGVYENNKAADARHSGGLRRLSLAWNRSAKLLSSIFEDCTTLFHLDLSYNGFGAEDFSEATTLDLKLAIQARLAVPRKEQRLTAGQLLLHDGLRLANIAAEVVDEDDILQICLLRLDGARPGMVEGLASGWLALQDLSEELRGDKELVLAAVSANGWCLEFASFLLRGDRDVAMAAVQSDAAALEFVSESLKRDRGVVLAAAQRNGWALAFAPDLQADKEIVLAAVASNPLSLQFASEELRSDPQVVLKAVSLKGCALRFAAPHLRRDSKIVRSAVKSDAAAIELASGINWRKCGLHLVGNEAMVDDLGFIAAKFRRRRSVIPPPHLCIDTSICPASCLSAGKYWELLSIHVLLQIFMPCDTLSFCAPEAFSAPEAAAFSSVRDFVLGS</sequence>
<organism evidence="2 3">
    <name type="scientific">Durusdinium trenchii</name>
    <dbReference type="NCBI Taxonomy" id="1381693"/>
    <lineage>
        <taxon>Eukaryota</taxon>
        <taxon>Sar</taxon>
        <taxon>Alveolata</taxon>
        <taxon>Dinophyceae</taxon>
        <taxon>Suessiales</taxon>
        <taxon>Symbiodiniaceae</taxon>
        <taxon>Durusdinium</taxon>
    </lineage>
</organism>
<keyword evidence="2" id="KW-0418">Kinase</keyword>
<keyword evidence="3" id="KW-1185">Reference proteome</keyword>
<accession>A0ABP0J9S1</accession>
<feature type="domain" description="DUF4116" evidence="1">
    <location>
        <begin position="192"/>
        <end position="227"/>
    </location>
</feature>
<evidence type="ECO:0000313" key="3">
    <source>
        <dbReference type="Proteomes" id="UP001642464"/>
    </source>
</evidence>
<dbReference type="GO" id="GO:0016301">
    <property type="term" value="F:kinase activity"/>
    <property type="evidence" value="ECO:0007669"/>
    <property type="project" value="UniProtKB-KW"/>
</dbReference>
<dbReference type="Pfam" id="PF13475">
    <property type="entry name" value="DUF4116"/>
    <property type="match status" value="3"/>
</dbReference>
<name>A0ABP0J9S1_9DINO</name>
<keyword evidence="2" id="KW-0808">Transferase</keyword>
<dbReference type="InterPro" id="IPR032675">
    <property type="entry name" value="LRR_dom_sf"/>
</dbReference>
<comment type="caution">
    <text evidence="2">The sequence shown here is derived from an EMBL/GenBank/DDBJ whole genome shotgun (WGS) entry which is preliminary data.</text>
</comment>
<protein>
    <submittedName>
        <fullName evidence="2">Calcium-dependent protein kinase 26</fullName>
    </submittedName>
</protein>
<dbReference type="Pfam" id="PF13516">
    <property type="entry name" value="LRR_6"/>
    <property type="match status" value="2"/>
</dbReference>
<dbReference type="EMBL" id="CAXAMM010006458">
    <property type="protein sequence ID" value="CAK9011112.1"/>
    <property type="molecule type" value="Genomic_DNA"/>
</dbReference>